<gene>
    <name evidence="2" type="ORF">E8E13_007914</name>
</gene>
<name>A0A9P4TL68_CURKU</name>
<reference evidence="2" key="1">
    <citation type="submission" date="2019-04" db="EMBL/GenBank/DDBJ databases">
        <title>Sequencing of skin fungus with MAO and IRED activity.</title>
        <authorList>
            <person name="Marsaioli A.J."/>
            <person name="Bonatto J.M.C."/>
            <person name="Reis Junior O."/>
        </authorList>
    </citation>
    <scope>NUCLEOTIDE SEQUENCE</scope>
    <source>
        <strain evidence="2">30M1</strain>
    </source>
</reference>
<keyword evidence="1" id="KW-0812">Transmembrane</keyword>
<dbReference type="OrthoDB" id="5342924at2759"/>
<evidence type="ECO:0000313" key="3">
    <source>
        <dbReference type="Proteomes" id="UP000801428"/>
    </source>
</evidence>
<feature type="transmembrane region" description="Helical" evidence="1">
    <location>
        <begin position="81"/>
        <end position="102"/>
    </location>
</feature>
<dbReference type="Proteomes" id="UP000801428">
    <property type="component" value="Unassembled WGS sequence"/>
</dbReference>
<keyword evidence="3" id="KW-1185">Reference proteome</keyword>
<evidence type="ECO:0000313" key="2">
    <source>
        <dbReference type="EMBL" id="KAF3008608.1"/>
    </source>
</evidence>
<evidence type="ECO:0000256" key="1">
    <source>
        <dbReference type="SAM" id="Phobius"/>
    </source>
</evidence>
<keyword evidence="1" id="KW-0472">Membrane</keyword>
<feature type="transmembrane region" description="Helical" evidence="1">
    <location>
        <begin position="537"/>
        <end position="558"/>
    </location>
</feature>
<dbReference type="EMBL" id="SWKU01000003">
    <property type="protein sequence ID" value="KAF3008608.1"/>
    <property type="molecule type" value="Genomic_DNA"/>
</dbReference>
<keyword evidence="1" id="KW-1133">Transmembrane helix</keyword>
<proteinExistence type="predicted"/>
<evidence type="ECO:0008006" key="4">
    <source>
        <dbReference type="Google" id="ProtNLM"/>
    </source>
</evidence>
<dbReference type="AlphaFoldDB" id="A0A9P4TL68"/>
<feature type="transmembrane region" description="Helical" evidence="1">
    <location>
        <begin position="190"/>
        <end position="214"/>
    </location>
</feature>
<protein>
    <recommendedName>
        <fullName evidence="4">Transmembrane protein</fullName>
    </recommendedName>
</protein>
<organism evidence="2 3">
    <name type="scientific">Curvularia kusanoi</name>
    <name type="common">Cochliobolus kusanoi</name>
    <dbReference type="NCBI Taxonomy" id="90978"/>
    <lineage>
        <taxon>Eukaryota</taxon>
        <taxon>Fungi</taxon>
        <taxon>Dikarya</taxon>
        <taxon>Ascomycota</taxon>
        <taxon>Pezizomycotina</taxon>
        <taxon>Dothideomycetes</taxon>
        <taxon>Pleosporomycetidae</taxon>
        <taxon>Pleosporales</taxon>
        <taxon>Pleosporineae</taxon>
        <taxon>Pleosporaceae</taxon>
        <taxon>Curvularia</taxon>
    </lineage>
</organism>
<comment type="caution">
    <text evidence="2">The sequence shown here is derived from an EMBL/GenBank/DDBJ whole genome shotgun (WGS) entry which is preliminary data.</text>
</comment>
<accession>A0A9P4TL68</accession>
<sequence length="636" mass="69791">MSRKAEPEHEMNDLRRHSMDTALLDRTGGNATTPSKQRGLKIRDWIRQLRLQILLLRFRRPSALKASAERRKVAVYHSRQVAISHALLHLIPLGGAISLLYLQWTQTFLGWGAPPDATMLQFVAKFHELLMQVSIVEVMLCIVRAEATRGFVPLGALSGIVQATQLSYLWSLDFLSLFTSAALRGWRKIFLAVSFPILLGITALVGPSSAVLMIPRQGIAHVGQSLTVLANASEQSIFPSNISHVNGLTLDWTILEESLKLGNKVPYEEDNDLIEYGELYVLAQRRPLRITTLAHNVDTPFTPSTEIQYLQDDMTTLGVLSDLGTIIERVRGQSVLSPDKNSNITLQYFAPVWTASPEQGSHAWIGTFIYASLSLGTNATGDQAWPTEPIRLASLVSSHNTSQEVDIVAGVFACTLSAVWNNSEALFSGLTRTGDMEQTPIWNTDAGQPITMNLTGIPEFGGAKFLQYLVEFDGNLILSGKILAAAFATAISDIPGAEWLRQNETNLLADMADTTAYTITNTYFGSGYGATTTSVRLSIAVICTYCVIIICYLAFTLITGYSSTAWNSAIELVALALQSKKPDHLGSVSVGIDNLGTFNEGVGIRVNADNELELVFAHDRDIGARDLRKIQKNREY</sequence>